<feature type="compositionally biased region" description="Basic and acidic residues" evidence="1">
    <location>
        <begin position="1"/>
        <end position="11"/>
    </location>
</feature>
<sequence length="662" mass="72162">MQREERPESKSGSRTLLPRLFIHRSHEEPNVPYTDRPAISSPVFTPGVRPPPHILERVSRSLHRKRQTSSNRSNLSYSPSIYPEDQPEYLPSPESRKKLTPKGLFAQPRAINTENQAQRHHSPSRIFERPIVSRLPPLAGKKSPTMPTLSYTDGTRREHQENHRGGMPTSVQWIIVVILTGLSVLGLLGFLDIHPPAKEKLPLTTETASVSTSILLETATSKTTKDTSSETTHVNYTSPSTSTTTTTKKSESKSISTSVAPSKSTPHPTSTTSQEHSSKALPVHVRATQTADSLSINVRDVEDQIQQRDRYSEEEPSIIVPETSSTVPPFIKTSALSISSPDSPHDITNSPPPSLTPLTTTSPPNHARDFPLSIKNPLTHFPTPNLPSALISSLHSKATSLIPKPNLDLTVRIPFARVTDIPDLHLPPAMTTRPPPNFDIPSTSAGASTAISPCLWVLIAIYGAVLLALIAILSYAAHIVFKYKKSIDDIVNTGREAKAYVEKMMREGKDVLVKGFDGLQQKLVDKLASGLKGIPGVKFDFGDFKPNAVRAVEGVGDADGVEEVRTHCESLTGGVAPTPIRDSRFMYKRVTSASIINHHGHTTPMCKNLLSATPTPTSTNTVTVLAEPVLQAGAAFSTSPFPFPLPLILAFVVLFHSLFGRF</sequence>
<evidence type="ECO:0000313" key="3">
    <source>
        <dbReference type="EMBL" id="KAF2013048.1"/>
    </source>
</evidence>
<gene>
    <name evidence="3" type="ORF">BU24DRAFT_425611</name>
</gene>
<protein>
    <submittedName>
        <fullName evidence="3">Uncharacterized protein</fullName>
    </submittedName>
</protein>
<dbReference type="AlphaFoldDB" id="A0A6A5XIG9"/>
<reference evidence="3" key="1">
    <citation type="journal article" date="2020" name="Stud. Mycol.">
        <title>101 Dothideomycetes genomes: a test case for predicting lifestyles and emergence of pathogens.</title>
        <authorList>
            <person name="Haridas S."/>
            <person name="Albert R."/>
            <person name="Binder M."/>
            <person name="Bloem J."/>
            <person name="Labutti K."/>
            <person name="Salamov A."/>
            <person name="Andreopoulos B."/>
            <person name="Baker S."/>
            <person name="Barry K."/>
            <person name="Bills G."/>
            <person name="Bluhm B."/>
            <person name="Cannon C."/>
            <person name="Castanera R."/>
            <person name="Culley D."/>
            <person name="Daum C."/>
            <person name="Ezra D."/>
            <person name="Gonzalez J."/>
            <person name="Henrissat B."/>
            <person name="Kuo A."/>
            <person name="Liang C."/>
            <person name="Lipzen A."/>
            <person name="Lutzoni F."/>
            <person name="Magnuson J."/>
            <person name="Mondo S."/>
            <person name="Nolan M."/>
            <person name="Ohm R."/>
            <person name="Pangilinan J."/>
            <person name="Park H.-J."/>
            <person name="Ramirez L."/>
            <person name="Alfaro M."/>
            <person name="Sun H."/>
            <person name="Tritt A."/>
            <person name="Yoshinaga Y."/>
            <person name="Zwiers L.-H."/>
            <person name="Turgeon B."/>
            <person name="Goodwin S."/>
            <person name="Spatafora J."/>
            <person name="Crous P."/>
            <person name="Grigoriev I."/>
        </authorList>
    </citation>
    <scope>NUCLEOTIDE SEQUENCE</scope>
    <source>
        <strain evidence="3">CBS 175.79</strain>
    </source>
</reference>
<dbReference type="RefSeq" id="XP_033381387.1">
    <property type="nucleotide sequence ID" value="XM_033528774.1"/>
</dbReference>
<feature type="compositionally biased region" description="Low complexity" evidence="1">
    <location>
        <begin position="229"/>
        <end position="275"/>
    </location>
</feature>
<proteinExistence type="predicted"/>
<name>A0A6A5XIG9_9PLEO</name>
<keyword evidence="2" id="KW-1133">Transmembrane helix</keyword>
<accession>A0A6A5XIG9</accession>
<keyword evidence="2" id="KW-0472">Membrane</keyword>
<feature type="region of interest" description="Disordered" evidence="1">
    <location>
        <begin position="220"/>
        <end position="282"/>
    </location>
</feature>
<feature type="transmembrane region" description="Helical" evidence="2">
    <location>
        <begin position="455"/>
        <end position="477"/>
    </location>
</feature>
<evidence type="ECO:0000256" key="2">
    <source>
        <dbReference type="SAM" id="Phobius"/>
    </source>
</evidence>
<feature type="region of interest" description="Disordered" evidence="1">
    <location>
        <begin position="1"/>
        <end position="102"/>
    </location>
</feature>
<dbReference type="Proteomes" id="UP000799778">
    <property type="component" value="Unassembled WGS sequence"/>
</dbReference>
<organism evidence="3 4">
    <name type="scientific">Aaosphaeria arxii CBS 175.79</name>
    <dbReference type="NCBI Taxonomy" id="1450172"/>
    <lineage>
        <taxon>Eukaryota</taxon>
        <taxon>Fungi</taxon>
        <taxon>Dikarya</taxon>
        <taxon>Ascomycota</taxon>
        <taxon>Pezizomycotina</taxon>
        <taxon>Dothideomycetes</taxon>
        <taxon>Pleosporomycetidae</taxon>
        <taxon>Pleosporales</taxon>
        <taxon>Pleosporales incertae sedis</taxon>
        <taxon>Aaosphaeria</taxon>
    </lineage>
</organism>
<evidence type="ECO:0000313" key="4">
    <source>
        <dbReference type="Proteomes" id="UP000799778"/>
    </source>
</evidence>
<feature type="region of interest" description="Disordered" evidence="1">
    <location>
        <begin position="334"/>
        <end position="360"/>
    </location>
</feature>
<feature type="transmembrane region" description="Helical" evidence="2">
    <location>
        <begin position="641"/>
        <end position="659"/>
    </location>
</feature>
<feature type="compositionally biased region" description="Low complexity" evidence="1">
    <location>
        <begin position="69"/>
        <end position="80"/>
    </location>
</feature>
<evidence type="ECO:0000256" key="1">
    <source>
        <dbReference type="SAM" id="MobiDB-lite"/>
    </source>
</evidence>
<feature type="transmembrane region" description="Helical" evidence="2">
    <location>
        <begin position="173"/>
        <end position="191"/>
    </location>
</feature>
<dbReference type="GeneID" id="54286171"/>
<keyword evidence="2" id="KW-0812">Transmembrane</keyword>
<dbReference type="EMBL" id="ML978072">
    <property type="protein sequence ID" value="KAF2013048.1"/>
    <property type="molecule type" value="Genomic_DNA"/>
</dbReference>
<keyword evidence="4" id="KW-1185">Reference proteome</keyword>